<proteinExistence type="predicted"/>
<sequence>MANQIVLTVWDEAFLAAANEVALLRSAIATLKAKGVPVIAFTAGDRAELEPIRQQLEWTDPFVTESGSGIFTPVGHSPFAEALGELDGPYYVQELGCPYVQARAGLRVLANTIGHPLKGFGDFTVPQLQKFLGISEDAAHRAKAREFSEPFMTPKAVAPEVLVQAAEEIGFGIVLQSPEENRFSQLTGAGASVTEAVKQVITAYEKVTDDSMRILMLGDFSTPYGDAQTVMVSSPGEWAETVVRWAE</sequence>
<evidence type="ECO:0000313" key="2">
    <source>
        <dbReference type="Proteomes" id="UP000050465"/>
    </source>
</evidence>
<dbReference type="EMBL" id="LJZR01000035">
    <property type="protein sequence ID" value="KPQ33258.1"/>
    <property type="molecule type" value="Genomic_DNA"/>
</dbReference>
<comment type="caution">
    <text evidence="1">The sequence shown here is derived from an EMBL/GenBank/DDBJ whole genome shotgun (WGS) entry which is preliminary data.</text>
</comment>
<protein>
    <submittedName>
        <fullName evidence="1">Mannosyl-3-phosphoglycerate phosphatase MpgP</fullName>
    </submittedName>
</protein>
<evidence type="ECO:0000313" key="1">
    <source>
        <dbReference type="EMBL" id="KPQ33258.1"/>
    </source>
</evidence>
<dbReference type="SUPFAM" id="SSF56784">
    <property type="entry name" value="HAD-like"/>
    <property type="match status" value="1"/>
</dbReference>
<reference evidence="1 2" key="1">
    <citation type="submission" date="2015-09" db="EMBL/GenBank/DDBJ databases">
        <title>Identification and resolution of microdiversity through metagenomic sequencing of parallel consortia.</title>
        <authorList>
            <person name="Nelson W.C."/>
            <person name="Romine M.F."/>
            <person name="Lindemann S.R."/>
        </authorList>
    </citation>
    <scope>NUCLEOTIDE SEQUENCE [LARGE SCALE GENOMIC DNA]</scope>
    <source>
        <strain evidence="1">Ana</strain>
    </source>
</reference>
<dbReference type="Gene3D" id="3.40.50.1000">
    <property type="entry name" value="HAD superfamily/HAD-like"/>
    <property type="match status" value="1"/>
</dbReference>
<accession>A0A0N8KMB3</accession>
<organism evidence="1 2">
    <name type="scientific">Phormidesmis priestleyi Ana</name>
    <dbReference type="NCBI Taxonomy" id="1666911"/>
    <lineage>
        <taxon>Bacteria</taxon>
        <taxon>Bacillati</taxon>
        <taxon>Cyanobacteriota</taxon>
        <taxon>Cyanophyceae</taxon>
        <taxon>Leptolyngbyales</taxon>
        <taxon>Leptolyngbyaceae</taxon>
        <taxon>Phormidesmis</taxon>
    </lineage>
</organism>
<dbReference type="InterPro" id="IPR036412">
    <property type="entry name" value="HAD-like_sf"/>
</dbReference>
<gene>
    <name evidence="1" type="ORF">HLUCCA11_19075</name>
</gene>
<dbReference type="STRING" id="1666911.HLUCCA11_19075"/>
<dbReference type="AlphaFoldDB" id="A0A0N8KMB3"/>
<dbReference type="Proteomes" id="UP000050465">
    <property type="component" value="Unassembled WGS sequence"/>
</dbReference>
<dbReference type="Gene3D" id="3.30.980.20">
    <property type="entry name" value="Putative mannosyl-3-phosphoglycerate phosphatase, domain 2"/>
    <property type="match status" value="1"/>
</dbReference>
<dbReference type="InterPro" id="IPR023214">
    <property type="entry name" value="HAD_sf"/>
</dbReference>
<name>A0A0N8KMB3_9CYAN</name>